<feature type="coiled-coil region" evidence="4">
    <location>
        <begin position="2892"/>
        <end position="2927"/>
    </location>
</feature>
<keyword evidence="1 3" id="KW-0547">Nucleotide-binding</keyword>
<accession>A0A078L0G6</accession>
<dbReference type="eggNOG" id="ENOG5032NBF">
    <property type="taxonomic scope" value="Bacteria"/>
</dbReference>
<evidence type="ECO:0000256" key="1">
    <source>
        <dbReference type="ARBA" id="ARBA00022741"/>
    </source>
</evidence>
<feature type="coiled-coil region" evidence="4">
    <location>
        <begin position="1804"/>
        <end position="1866"/>
    </location>
</feature>
<sequence length="3541" mass="400127">MAYCKKFIDGINLINFADDSVRLIRNSLIAFVYHELMEEERTIKAELTVLPKFPPDIPLVQEQFEHYQTKQSEKLAQINDQLEAIRLQAEREAIDLINPSVIDEEFISKFAANFRNLRHLSDTLSDAPPQIKALQTRLYTEVLFKLDQAEQETQLATLSLANIQDMIEQALNLYETQGNEQARNQCHKLVHMGIYELIRRECELIQAVNSQEADYLRYEDLIRSINAKLPKVGKSSILDNLSQYRNTQGQSIGSLLAEVEEKLQIKQSTDWDKAEKISAMVQKKALLDKLRFGQEDRREYAQKTQQNLARDLFWARNIRDVELFTKSRVSDQVFSGLAEKRHFSSHHEFEVEPGNYATESTRFVRLGNALDAVLKERKEKNLFPLGNRVNKLESAPHIERALELINSCLDEKFSTPRVRISPQGQIIVDLYYLSPSPDLAQNLLDGIIGLGGFGNSARTLLQSLMKDSKISQALNSTTLVANSLDEIAEQLEGLDLPLVQKEAYRRELEQASLAVKLKEIASLRLDNANELLLRKILELRAVASIPGFDIPPSIRAAFKALAAGKYSDVLKIAGDYELDIEQAYRQLAHIDERGLEDQARAIVAKAKVLGLSSIERQEKLQSLQSVFAADSDVHTKAEQLSGIFLHEYHNMVETLGLTHNDYERLHHDIQVMAQEMVRLIERTKKGEPALMEEEQTAYFSAVQQIAAAIAPVTMAEVKFKISYSAHAQQNVRVFFENGDSRDVLVDLQGVKLPYSLIKPPGASEFIFSYGGSRGVIAPFAGLDSAYAGEGKKKGRMFTHSRLLGVGQYGSVKEVESLLTGLNQVIKKGYVPSGEPTFIEASRNDLRTRPLTSRDDPLYRIESDVLQNLSKAAKSAKPDASAGTQYWIEKDKLRKAGRLYTKDGTPEQYQILTERAKGETLADTANRTLNQFTKAEIAYHNPLQREAESWAEFKNMLGLAQAVVEEAEHNQLLGFSHNDIKPENFLYKQNADGSYQVRYIDWATGGFSSLYQGENRAADRIFAELFGADLPVHSVENLCFDDNGRFVRIEGAKITYGVNPSLQILHGARNGTLPYISPKVLGEDRSLVAAEGGVIDTSKDTKLHSNEPYMDDWALTSMIFGICNRQAYFALIKGRAVSDYIVPGILEADGQIPLGLKVVNTKKFNDFFACQDEFANDENLQNGSFYRKQDAVMYIPANQREGEPLHLYRRLQHLQQILEKADKTIDSPEGQILRQVNLVLTQVYNAVASGEGLNKQQLKEVLHQAQQCIKNYEKLNDLGYQQNLAQGDILQALINEDLHGTNFSANDLLQITDGRSRLEILCTYPNSVLQKEQAIAILDKAFNEDEFNDKFIENDPPSRILLQQALARGQKEIVLALLAKISKENPEFIALIKADGLLHYSAEQGLNEVFTGLIDALKKAGASEEEIFKLMLVEYGPGPERINGLPYIKWASNCLHIAIRNNNSELLTAILSQLPASNGYEPIIHQALHFSALLSNKQFFLQILEKYNSLHADNPLAFEQILAIKLPPDGLSPYQLFLRDESASELIPWDFLKNNPELARVFLASQPALIAAEYGNFPALSQLIKLGQDIHLEPEEWQQFFRQTDANSKNLLNHILEQGQLEYLAKFITLLKESTGLDSADILVYLLSNSQPVNPLRNFLNSETNSRQQFAVIGQLLDSICPHFAEATAKQQEARLVALLVNQEWLVEQAENPHSHLALRALLQNEALSLTFKRLLFERLAAHAQRLPLASKFYTALVREVSPALQQELEPQAQLAISAVFKEVSRQSNDLNGLVDALMSDHGLIKEQEIKIRALDSEVEEYRSQLKTLRIDLQGAQRSFSQASSELEQTREELIAARLDAKNREREITALKLIHKEEEDRLEQQIRLAGDKGQEALENAVRAFNDERRKNEVEINRLEEELEAVQSQSELLDIKLKQQESDIENKLLSIQSLTLKLEELNEKNNSLAEKLELEVSGLKADKLELAEKLIEAERLDREARGLFETELQKKEEVLNWAREEVQKTLVALNLAREENETLVAKTKAQELQVDSLGSQVKQLIESQQRLNEELSEERQRVQEALHQVEGTKELLATANQEVTSLQRKAEEVLDSTIKKQDLLDTRLKEQAELLQSSEVKTKDLESSLSSLSEKNVRLTEELRTNDRVGTEAREKLEEQLQEQLKTISVAREETGQTLSQLKLAREENTRLAAKAKELEAKGDNLALQVDDLNGQVRRLTEAQHKLSEELESERARVNETRLQAKETNRSLAAANEEIDRLQTSAKEATATHQEQVRVLEEKVSLGKKEASEALAQEKEEHQRTLAKLQKLLEEANETQRRLDSTLQEQGRALQNSEEKTQVLERQLTSLTERNEQLSQELQENQRLGIEARAKLEEQLDAQRNAAVKSQQAVEETLGELGKARKENEALVTKTKELEIAGEKLGLQVDSLGIEVEQLTSSQQRLTEELGEERSKVQEAIRQVAGTNELLDQANKEVLSLQRKAEETLESHHQRVANFEEELRAGKKEAEESLLKEQEEHNRALAALRVELDAATEGQDQLAIKLQEQAEVLQRSEENTRDLENRLGVLNEQNLRLTEDLQTNNRLGSEAIAKLKEQLQEQQKAAEEAQSEVESTLSTLTRVQEENLVLVNQAKELAGRSEGFQQQIIELTQEVQVLRSEKVQLAQERRAIEEERARLREEKLALDAERLRLTQTLALVAQEKAITALKKEIKICSWELLDAISWVSSNNELLNIGLNNDHVKALYEADAYEQLVDAAELRLAKFSQEALVTLLEEVQLSNNLPMLWKLERINSNNELHDKGLDKKLIDALQGDDVYKEIKAAAEARLDELENEAITALKKRVKESTDIVQLNEVAKASSNEDLAILGLPDVLDALNDDSYEELAELASERLEAEREAFEELRELVTRTSDRGLLQAISRVRSNAGLEAIGLDADLVQSLINPQSYRDLAELARDRINDFVKEDRRGLAKERHRLTEVVHDERSPRLMAQRKAVAALKAEIAISKDDELLQDVIAAESNEELIEAGLRPKLVNALVTEDAYLLIVDAAEKRYAYLLEQRELKQALFMSEDDYQDALDEERAELAEIYQTLNKIVKLDGSVREDLKTLGSVSPVHWFNPGFQSAAKKHASEMGQYYEKLALGCAVIIDYLRPLRHELKDQLASLPTEAEWKTLANGSQKKAIKDRRELLTRYLQRVEKELEIHEPLDKKFHGDPKATNPLLRQGILKTIKQAKVNASDLQFMTFASDYDDHPVEQKSKHFEKTYAPTMTDRRRATTVGGATALITPGAPATYRTVDSLKKGKVREHTLNEGKAYSGRLIEERPASFQIGEHRSPEGITEHVPGLRVTASKFPTMADPNDPKLIAARVEFSIAMASLVLASLSEPPTEKNPLVLRGVDPEEIRYVWTALVHLGKELPHMKFDYKAIKVISAQFNPQVELQRNFGFTGSYYTFNDKSCFEKRFKNQPALEHFMKGIKEASDDKLGHKEGRERLKKSLTKAGSTFFKSETQDVIAELHGLNKLKRPPGVH</sequence>
<keyword evidence="7" id="KW-1185">Reference proteome</keyword>
<dbReference type="OrthoDB" id="5630217at2"/>
<evidence type="ECO:0000313" key="7">
    <source>
        <dbReference type="Proteomes" id="UP000044071"/>
    </source>
</evidence>
<feature type="coiled-coil region" evidence="4">
    <location>
        <begin position="2450"/>
        <end position="2706"/>
    </location>
</feature>
<feature type="coiled-coil region" evidence="4">
    <location>
        <begin position="1900"/>
        <end position="1997"/>
    </location>
</feature>
<dbReference type="InterPro" id="IPR011009">
    <property type="entry name" value="Kinase-like_dom_sf"/>
</dbReference>
<dbReference type="GO" id="GO:0005524">
    <property type="term" value="F:ATP binding"/>
    <property type="evidence" value="ECO:0007669"/>
    <property type="project" value="UniProtKB-UniRule"/>
</dbReference>
<dbReference type="EMBL" id="CCSB01000002">
    <property type="protein sequence ID" value="CDZ77539.1"/>
    <property type="molecule type" value="Genomic_DNA"/>
</dbReference>
<evidence type="ECO:0000256" key="4">
    <source>
        <dbReference type="SAM" id="Coils"/>
    </source>
</evidence>
<dbReference type="PROSITE" id="PS50011">
    <property type="entry name" value="PROTEIN_KINASE_DOM"/>
    <property type="match status" value="1"/>
</dbReference>
<evidence type="ECO:0000313" key="6">
    <source>
        <dbReference type="EMBL" id="CDZ77539.1"/>
    </source>
</evidence>
<keyword evidence="4" id="KW-0175">Coiled coil</keyword>
<dbReference type="PROSITE" id="PS00107">
    <property type="entry name" value="PROTEIN_KINASE_ATP"/>
    <property type="match status" value="1"/>
</dbReference>
<feature type="coiled-coil region" evidence="4">
    <location>
        <begin position="2136"/>
        <end position="2407"/>
    </location>
</feature>
<organism evidence="6 7">
    <name type="scientific">Legionella massiliensis</name>
    <dbReference type="NCBI Taxonomy" id="1034943"/>
    <lineage>
        <taxon>Bacteria</taxon>
        <taxon>Pseudomonadati</taxon>
        <taxon>Pseudomonadota</taxon>
        <taxon>Gammaproteobacteria</taxon>
        <taxon>Legionellales</taxon>
        <taxon>Legionellaceae</taxon>
        <taxon>Legionella</taxon>
    </lineage>
</organism>
<name>A0A078L0G6_9GAMM</name>
<dbReference type="PANTHER" id="PTHR18887:SF5">
    <property type="entry name" value="GOLGIN SUBFAMILY B MEMBER 1-LIKE"/>
    <property type="match status" value="1"/>
</dbReference>
<feature type="binding site" evidence="3">
    <location>
        <position position="827"/>
    </location>
    <ligand>
        <name>ATP</name>
        <dbReference type="ChEBI" id="CHEBI:30616"/>
    </ligand>
</feature>
<dbReference type="SUPFAM" id="SSF48403">
    <property type="entry name" value="Ankyrin repeat"/>
    <property type="match status" value="1"/>
</dbReference>
<gene>
    <name evidence="6" type="ORF">BN59_01822</name>
</gene>
<dbReference type="PANTHER" id="PTHR18887">
    <property type="entry name" value="GOLGI-ASSOCIATED PROTEIN GCP360-RELATED"/>
    <property type="match status" value="1"/>
</dbReference>
<feature type="coiled-coil region" evidence="4">
    <location>
        <begin position="2048"/>
        <end position="2110"/>
    </location>
</feature>
<dbReference type="InterPro" id="IPR000719">
    <property type="entry name" value="Prot_kinase_dom"/>
</dbReference>
<feature type="domain" description="Protein kinase" evidence="5">
    <location>
        <begin position="797"/>
        <end position="1374"/>
    </location>
</feature>
<keyword evidence="2 3" id="KW-0067">ATP-binding</keyword>
<dbReference type="GO" id="GO:0004672">
    <property type="term" value="F:protein kinase activity"/>
    <property type="evidence" value="ECO:0007669"/>
    <property type="project" value="InterPro"/>
</dbReference>
<dbReference type="InterPro" id="IPR026202">
    <property type="entry name" value="GOLGB1"/>
</dbReference>
<dbReference type="SUPFAM" id="SSF56112">
    <property type="entry name" value="Protein kinase-like (PK-like)"/>
    <property type="match status" value="1"/>
</dbReference>
<dbReference type="InterPro" id="IPR008271">
    <property type="entry name" value="Ser/Thr_kinase_AS"/>
</dbReference>
<dbReference type="STRING" id="1034943.BN59_01822"/>
<dbReference type="InterPro" id="IPR036770">
    <property type="entry name" value="Ankyrin_rpt-contain_sf"/>
</dbReference>
<dbReference type="PROSITE" id="PS00108">
    <property type="entry name" value="PROTEIN_KINASE_ST"/>
    <property type="match status" value="1"/>
</dbReference>
<evidence type="ECO:0000259" key="5">
    <source>
        <dbReference type="PROSITE" id="PS50011"/>
    </source>
</evidence>
<protein>
    <recommendedName>
        <fullName evidence="5">Protein kinase domain-containing protein</fullName>
    </recommendedName>
</protein>
<reference evidence="6 7" key="1">
    <citation type="submission" date="2014-06" db="EMBL/GenBank/DDBJ databases">
        <authorList>
            <person name="Urmite Genomes Urmite Genomes"/>
        </authorList>
    </citation>
    <scope>NUCLEOTIDE SEQUENCE [LARGE SCALE GENOMIC DNA]</scope>
</reference>
<evidence type="ECO:0000256" key="3">
    <source>
        <dbReference type="PROSITE-ProRule" id="PRU10141"/>
    </source>
</evidence>
<proteinExistence type="predicted"/>
<dbReference type="InterPro" id="IPR017441">
    <property type="entry name" value="Protein_kinase_ATP_BS"/>
</dbReference>
<dbReference type="RefSeq" id="WP_043874061.1">
    <property type="nucleotide sequence ID" value="NZ_CCVW01000002.1"/>
</dbReference>
<dbReference type="Proteomes" id="UP000044071">
    <property type="component" value="Unassembled WGS sequence"/>
</dbReference>
<evidence type="ECO:0000256" key="2">
    <source>
        <dbReference type="ARBA" id="ARBA00022840"/>
    </source>
</evidence>
<feature type="coiled-coil region" evidence="4">
    <location>
        <begin position="2829"/>
        <end position="2856"/>
    </location>
</feature>